<evidence type="ECO:0000256" key="3">
    <source>
        <dbReference type="ARBA" id="ARBA00022723"/>
    </source>
</evidence>
<evidence type="ECO:0000313" key="7">
    <source>
        <dbReference type="EMBL" id="MFC4769863.1"/>
    </source>
</evidence>
<keyword evidence="5" id="KW-0413">Isomerase</keyword>
<proteinExistence type="predicted"/>
<evidence type="ECO:0000259" key="6">
    <source>
        <dbReference type="Pfam" id="PF02880"/>
    </source>
</evidence>
<keyword evidence="2" id="KW-0597">Phosphoprotein</keyword>
<protein>
    <recommendedName>
        <fullName evidence="6">Alpha-D-phosphohexomutase alpha/beta/alpha domain-containing protein</fullName>
    </recommendedName>
</protein>
<dbReference type="PANTHER" id="PTHR43771">
    <property type="entry name" value="PHOSPHOMANNOMUTASE"/>
    <property type="match status" value="1"/>
</dbReference>
<dbReference type="Proteomes" id="UP001596002">
    <property type="component" value="Unassembled WGS sequence"/>
</dbReference>
<keyword evidence="8" id="KW-1185">Reference proteome</keyword>
<dbReference type="Gene3D" id="3.40.120.10">
    <property type="entry name" value="Alpha-D-Glucose-1,6-Bisphosphate, subunit A, domain 3"/>
    <property type="match status" value="1"/>
</dbReference>
<accession>A0ABV9Q7F7</accession>
<organism evidence="7 8">
    <name type="scientific">Effusibacillus consociatus</name>
    <dbReference type="NCBI Taxonomy" id="1117041"/>
    <lineage>
        <taxon>Bacteria</taxon>
        <taxon>Bacillati</taxon>
        <taxon>Bacillota</taxon>
        <taxon>Bacilli</taxon>
        <taxon>Bacillales</taxon>
        <taxon>Alicyclobacillaceae</taxon>
        <taxon>Effusibacillus</taxon>
    </lineage>
</organism>
<evidence type="ECO:0000256" key="5">
    <source>
        <dbReference type="ARBA" id="ARBA00023235"/>
    </source>
</evidence>
<dbReference type="EMBL" id="JBHSHC010000147">
    <property type="protein sequence ID" value="MFC4769863.1"/>
    <property type="molecule type" value="Genomic_DNA"/>
</dbReference>
<dbReference type="SUPFAM" id="SSF53738">
    <property type="entry name" value="Phosphoglucomutase, first 3 domains"/>
    <property type="match status" value="1"/>
</dbReference>
<gene>
    <name evidence="7" type="ORF">ACFO8Q_21380</name>
</gene>
<feature type="domain" description="Alpha-D-phosphohexomutase alpha/beta/alpha" evidence="6">
    <location>
        <begin position="1"/>
        <end position="55"/>
    </location>
</feature>
<keyword evidence="3" id="KW-0479">Metal-binding</keyword>
<keyword evidence="4" id="KW-0460">Magnesium</keyword>
<dbReference type="PANTHER" id="PTHR43771:SF2">
    <property type="entry name" value="PHOSPHOMANNOMUTASE_PHOSPHOGLUCOMUTASE"/>
    <property type="match status" value="1"/>
</dbReference>
<dbReference type="InterPro" id="IPR005846">
    <property type="entry name" value="A-D-PHexomutase_a/b/a-III"/>
</dbReference>
<name>A0ABV9Q7F7_9BACL</name>
<evidence type="ECO:0000313" key="8">
    <source>
        <dbReference type="Proteomes" id="UP001596002"/>
    </source>
</evidence>
<evidence type="ECO:0000256" key="2">
    <source>
        <dbReference type="ARBA" id="ARBA00022553"/>
    </source>
</evidence>
<sequence length="82" mass="9559">MKKINTPFTGEMSGHLFFKDEYFGYDDALYAAGRLLRLLSNEDRSLSDLFSDIPRYPSTPETRVPCEEGKKKKILQKLKQHF</sequence>
<dbReference type="InterPro" id="IPR016055">
    <property type="entry name" value="A-D-PHexomutase_a/b/a-I/II/III"/>
</dbReference>
<comment type="cofactor">
    <cofactor evidence="1">
        <name>Mg(2+)</name>
        <dbReference type="ChEBI" id="CHEBI:18420"/>
    </cofactor>
</comment>
<dbReference type="Pfam" id="PF02880">
    <property type="entry name" value="PGM_PMM_III"/>
    <property type="match status" value="1"/>
</dbReference>
<reference evidence="8" key="1">
    <citation type="journal article" date="2019" name="Int. J. Syst. Evol. Microbiol.">
        <title>The Global Catalogue of Microorganisms (GCM) 10K type strain sequencing project: providing services to taxonomists for standard genome sequencing and annotation.</title>
        <authorList>
            <consortium name="The Broad Institute Genomics Platform"/>
            <consortium name="The Broad Institute Genome Sequencing Center for Infectious Disease"/>
            <person name="Wu L."/>
            <person name="Ma J."/>
        </authorList>
    </citation>
    <scope>NUCLEOTIDE SEQUENCE [LARGE SCALE GENOMIC DNA]</scope>
    <source>
        <strain evidence="8">WYCCWR 12678</strain>
    </source>
</reference>
<comment type="caution">
    <text evidence="7">The sequence shown here is derived from an EMBL/GenBank/DDBJ whole genome shotgun (WGS) entry which is preliminary data.</text>
</comment>
<evidence type="ECO:0000256" key="4">
    <source>
        <dbReference type="ARBA" id="ARBA00022842"/>
    </source>
</evidence>
<evidence type="ECO:0000256" key="1">
    <source>
        <dbReference type="ARBA" id="ARBA00001946"/>
    </source>
</evidence>